<accession>A0A3S4EYI9</accession>
<dbReference type="EMBL" id="OUUZ01000001">
    <property type="protein sequence ID" value="SPQ19464.1"/>
    <property type="molecule type" value="Genomic_DNA"/>
</dbReference>
<evidence type="ECO:0000313" key="2">
    <source>
        <dbReference type="EMBL" id="SPQ19464.1"/>
    </source>
</evidence>
<dbReference type="InterPro" id="IPR051678">
    <property type="entry name" value="AGP_Transferase"/>
</dbReference>
<sequence>MPEARAYVAAEARQMAALCTRIDGAKLCARASRARGGLPCEIDLSPGSLSAMMGGQNCHAEITFDDGATWLARFRLARVSSPPLEVRDYILRSEVATMLFLHSQTRVPVPKVIDWATESDPENDVGPGYILMEKVKGKPLDWQSLTAGQKDQVMEQLVDIFLEIEKHPFDRIGSLMPPASGSTGFEIQGIAHHSLFNMAERGGRPLGPFDSSAGAARAIVETYLDMIENGEICAEFLDDERLAHQFSLDIIDDVWKGPRPGERFYLKHPDDKGDHILVDESLNIVGIIDWEWTRTVSREEAFSSPCMMWPVARFYEGSNELSEEELRFAHMFRSRGRDDLAECVLQGRKVQRFYFALGPACGAHGDRKTFRDLLAGLRRAVGYEEGKWEAWKNKTGQRSGENKDGVCS</sequence>
<dbReference type="PANTHER" id="PTHR21310:SF15">
    <property type="entry name" value="AMINOGLYCOSIDE PHOSPHOTRANSFERASE DOMAIN-CONTAINING PROTEIN"/>
    <property type="match status" value="1"/>
</dbReference>
<evidence type="ECO:0000259" key="1">
    <source>
        <dbReference type="Pfam" id="PF01636"/>
    </source>
</evidence>
<evidence type="ECO:0000313" key="3">
    <source>
        <dbReference type="Proteomes" id="UP000289323"/>
    </source>
</evidence>
<feature type="domain" description="Aminoglycoside phosphotransferase" evidence="1">
    <location>
        <begin position="91"/>
        <end position="291"/>
    </location>
</feature>
<name>A0A3S4EYI9_9PEZI</name>
<organism evidence="2 3">
    <name type="scientific">Thermothielavioides terrestris</name>
    <dbReference type="NCBI Taxonomy" id="2587410"/>
    <lineage>
        <taxon>Eukaryota</taxon>
        <taxon>Fungi</taxon>
        <taxon>Dikarya</taxon>
        <taxon>Ascomycota</taxon>
        <taxon>Pezizomycotina</taxon>
        <taxon>Sordariomycetes</taxon>
        <taxon>Sordariomycetidae</taxon>
        <taxon>Sordariales</taxon>
        <taxon>Chaetomiaceae</taxon>
        <taxon>Thermothielavioides</taxon>
    </lineage>
</organism>
<dbReference type="SUPFAM" id="SSF56112">
    <property type="entry name" value="Protein kinase-like (PK-like)"/>
    <property type="match status" value="1"/>
</dbReference>
<dbReference type="AlphaFoldDB" id="A0A3S4EYI9"/>
<reference evidence="2 3" key="1">
    <citation type="submission" date="2018-04" db="EMBL/GenBank/DDBJ databases">
        <authorList>
            <person name="Huttner S."/>
            <person name="Dainat J."/>
        </authorList>
    </citation>
    <scope>NUCLEOTIDE SEQUENCE [LARGE SCALE GENOMIC DNA]</scope>
</reference>
<dbReference type="PANTHER" id="PTHR21310">
    <property type="entry name" value="AMINOGLYCOSIDE PHOSPHOTRANSFERASE-RELATED-RELATED"/>
    <property type="match status" value="1"/>
</dbReference>
<dbReference type="Pfam" id="PF01636">
    <property type="entry name" value="APH"/>
    <property type="match status" value="1"/>
</dbReference>
<dbReference type="InterPro" id="IPR002575">
    <property type="entry name" value="Aminoglycoside_PTrfase"/>
</dbReference>
<protein>
    <submittedName>
        <fullName evidence="2">69071949-d418-45e6-95ae-72285dd20fbc</fullName>
    </submittedName>
</protein>
<dbReference type="Proteomes" id="UP000289323">
    <property type="component" value="Unassembled WGS sequence"/>
</dbReference>
<proteinExistence type="predicted"/>
<gene>
    <name evidence="2" type="ORF">TT172_LOCUS1883</name>
</gene>
<dbReference type="InterPro" id="IPR011009">
    <property type="entry name" value="Kinase-like_dom_sf"/>
</dbReference>